<feature type="compositionally biased region" description="Basic and acidic residues" evidence="1">
    <location>
        <begin position="102"/>
        <end position="112"/>
    </location>
</feature>
<accession>A0A7S4GHJ8</accession>
<organism evidence="2">
    <name type="scientific">Eutreptiella gymnastica</name>
    <dbReference type="NCBI Taxonomy" id="73025"/>
    <lineage>
        <taxon>Eukaryota</taxon>
        <taxon>Discoba</taxon>
        <taxon>Euglenozoa</taxon>
        <taxon>Euglenida</taxon>
        <taxon>Spirocuta</taxon>
        <taxon>Euglenophyceae</taxon>
        <taxon>Eutreptiales</taxon>
        <taxon>Eutreptiaceae</taxon>
        <taxon>Eutreptiella</taxon>
    </lineage>
</organism>
<reference evidence="2" key="1">
    <citation type="submission" date="2021-01" db="EMBL/GenBank/DDBJ databases">
        <authorList>
            <person name="Corre E."/>
            <person name="Pelletier E."/>
            <person name="Niang G."/>
            <person name="Scheremetjew M."/>
            <person name="Finn R."/>
            <person name="Kale V."/>
            <person name="Holt S."/>
            <person name="Cochrane G."/>
            <person name="Meng A."/>
            <person name="Brown T."/>
            <person name="Cohen L."/>
        </authorList>
    </citation>
    <scope>NUCLEOTIDE SEQUENCE</scope>
    <source>
        <strain evidence="2">CCMP1594</strain>
    </source>
</reference>
<proteinExistence type="predicted"/>
<dbReference type="AlphaFoldDB" id="A0A7S4GHJ8"/>
<gene>
    <name evidence="2" type="ORF">EGYM00163_LOCUS48431</name>
</gene>
<name>A0A7S4GHJ8_9EUGL</name>
<feature type="region of interest" description="Disordered" evidence="1">
    <location>
        <begin position="89"/>
        <end position="112"/>
    </location>
</feature>
<protein>
    <submittedName>
        <fullName evidence="2">Uncharacterized protein</fullName>
    </submittedName>
</protein>
<sequence length="112" mass="12015">MKGALMTPASLPHAAYSSRIPPFCACTQSLLHHRGALPDPPYNPEPRTLLPLLGVLSPVSWVRFLAGISRACPLQPHPKSAKANGISLLGRMEDAQPGVTNEKVKKESGRRG</sequence>
<dbReference type="EMBL" id="HBJA01140573">
    <property type="protein sequence ID" value="CAE0837062.1"/>
    <property type="molecule type" value="Transcribed_RNA"/>
</dbReference>
<evidence type="ECO:0000313" key="2">
    <source>
        <dbReference type="EMBL" id="CAE0837062.1"/>
    </source>
</evidence>
<evidence type="ECO:0000256" key="1">
    <source>
        <dbReference type="SAM" id="MobiDB-lite"/>
    </source>
</evidence>